<protein>
    <submittedName>
        <fullName evidence="3">Uncharacterized protein</fullName>
    </submittedName>
</protein>
<feature type="compositionally biased region" description="Basic and acidic residues" evidence="1">
    <location>
        <begin position="77"/>
        <end position="88"/>
    </location>
</feature>
<proteinExistence type="predicted"/>
<keyword evidence="2" id="KW-0472">Membrane</keyword>
<evidence type="ECO:0000313" key="3">
    <source>
        <dbReference type="EMBL" id="CAL1403000.1"/>
    </source>
</evidence>
<organism evidence="3 4">
    <name type="scientific">Linum trigynum</name>
    <dbReference type="NCBI Taxonomy" id="586398"/>
    <lineage>
        <taxon>Eukaryota</taxon>
        <taxon>Viridiplantae</taxon>
        <taxon>Streptophyta</taxon>
        <taxon>Embryophyta</taxon>
        <taxon>Tracheophyta</taxon>
        <taxon>Spermatophyta</taxon>
        <taxon>Magnoliopsida</taxon>
        <taxon>eudicotyledons</taxon>
        <taxon>Gunneridae</taxon>
        <taxon>Pentapetalae</taxon>
        <taxon>rosids</taxon>
        <taxon>fabids</taxon>
        <taxon>Malpighiales</taxon>
        <taxon>Linaceae</taxon>
        <taxon>Linum</taxon>
    </lineage>
</organism>
<gene>
    <name evidence="3" type="ORF">LTRI10_LOCUS42966</name>
</gene>
<reference evidence="3 4" key="1">
    <citation type="submission" date="2024-04" db="EMBL/GenBank/DDBJ databases">
        <authorList>
            <person name="Fracassetti M."/>
        </authorList>
    </citation>
    <scope>NUCLEOTIDE SEQUENCE [LARGE SCALE GENOMIC DNA]</scope>
</reference>
<keyword evidence="2" id="KW-0812">Transmembrane</keyword>
<name>A0AAV2FZN8_9ROSI</name>
<keyword evidence="4" id="KW-1185">Reference proteome</keyword>
<feature type="transmembrane region" description="Helical" evidence="2">
    <location>
        <begin position="52"/>
        <end position="70"/>
    </location>
</feature>
<dbReference type="Proteomes" id="UP001497516">
    <property type="component" value="Chromosome 7"/>
</dbReference>
<dbReference type="AlphaFoldDB" id="A0AAV2FZN8"/>
<evidence type="ECO:0000256" key="2">
    <source>
        <dbReference type="SAM" id="Phobius"/>
    </source>
</evidence>
<evidence type="ECO:0000313" key="4">
    <source>
        <dbReference type="Proteomes" id="UP001497516"/>
    </source>
</evidence>
<keyword evidence="2" id="KW-1133">Transmembrane helix</keyword>
<feature type="region of interest" description="Disordered" evidence="1">
    <location>
        <begin position="68"/>
        <end position="88"/>
    </location>
</feature>
<dbReference type="EMBL" id="OZ034820">
    <property type="protein sequence ID" value="CAL1403000.1"/>
    <property type="molecule type" value="Genomic_DNA"/>
</dbReference>
<sequence length="88" mass="9765">MSAIHSSYMPSECKVSDAVRCRISDAVRCRISDVVRTQASDRGFWSNGASTFSLPFLLLFSVCAGFGLGNKEDDDDGERRVDAKDRKR</sequence>
<accession>A0AAV2FZN8</accession>
<evidence type="ECO:0000256" key="1">
    <source>
        <dbReference type="SAM" id="MobiDB-lite"/>
    </source>
</evidence>